<reference evidence="3 4" key="1">
    <citation type="journal article" date="2023" name="Antonie Van Leeuwenhoek">
        <title>Mesoterricola silvestris gen. nov., sp. nov., Mesoterricola sediminis sp. nov., Geothrix oryzae sp. nov., Geothrix edaphica sp. nov., Geothrix rubra sp. nov., and Geothrix limicola sp. nov., six novel members of Acidobacteriota isolated from soils.</title>
        <authorList>
            <person name="Itoh H."/>
            <person name="Sugisawa Y."/>
            <person name="Mise K."/>
            <person name="Xu Z."/>
            <person name="Kuniyasu M."/>
            <person name="Ushijima N."/>
            <person name="Kawano K."/>
            <person name="Kobayashi E."/>
            <person name="Shiratori Y."/>
            <person name="Masuda Y."/>
            <person name="Senoo K."/>
        </authorList>
    </citation>
    <scope>NUCLEOTIDE SEQUENCE [LARGE SCALE GENOMIC DNA]</scope>
    <source>
        <strain evidence="3 4">Red803</strain>
    </source>
</reference>
<gene>
    <name evidence="3" type="ORF">GETHPA_25660</name>
</gene>
<dbReference type="InterPro" id="IPR050256">
    <property type="entry name" value="Glycosyltransferase_2"/>
</dbReference>
<keyword evidence="1" id="KW-0812">Transmembrane</keyword>
<evidence type="ECO:0000259" key="2">
    <source>
        <dbReference type="Pfam" id="PF00535"/>
    </source>
</evidence>
<name>A0ABQ5Q8M9_9BACT</name>
<dbReference type="EMBL" id="BSDD01000005">
    <property type="protein sequence ID" value="GLH71033.1"/>
    <property type="molecule type" value="Genomic_DNA"/>
</dbReference>
<evidence type="ECO:0000256" key="1">
    <source>
        <dbReference type="SAM" id="Phobius"/>
    </source>
</evidence>
<protein>
    <recommendedName>
        <fullName evidence="2">Glycosyltransferase 2-like domain-containing protein</fullName>
    </recommendedName>
</protein>
<keyword evidence="1" id="KW-0472">Membrane</keyword>
<feature type="domain" description="Glycosyltransferase 2-like" evidence="2">
    <location>
        <begin position="19"/>
        <end position="181"/>
    </location>
</feature>
<dbReference type="InterPro" id="IPR029044">
    <property type="entry name" value="Nucleotide-diphossugar_trans"/>
</dbReference>
<dbReference type="PANTHER" id="PTHR48090">
    <property type="entry name" value="UNDECAPRENYL-PHOSPHATE 4-DEOXY-4-FORMAMIDO-L-ARABINOSE TRANSFERASE-RELATED"/>
    <property type="match status" value="1"/>
</dbReference>
<dbReference type="RefSeq" id="WP_420801401.1">
    <property type="nucleotide sequence ID" value="NZ_BSDD01000005.1"/>
</dbReference>
<feature type="transmembrane region" description="Helical" evidence="1">
    <location>
        <begin position="295"/>
        <end position="318"/>
    </location>
</feature>
<proteinExistence type="predicted"/>
<organism evidence="3 4">
    <name type="scientific">Geothrix rubra</name>
    <dbReference type="NCBI Taxonomy" id="2927977"/>
    <lineage>
        <taxon>Bacteria</taxon>
        <taxon>Pseudomonadati</taxon>
        <taxon>Acidobacteriota</taxon>
        <taxon>Holophagae</taxon>
        <taxon>Holophagales</taxon>
        <taxon>Holophagaceae</taxon>
        <taxon>Geothrix</taxon>
    </lineage>
</organism>
<keyword evidence="4" id="KW-1185">Reference proteome</keyword>
<accession>A0ABQ5Q8M9</accession>
<sequence>MSRQEPISNRQADCGSVAVVIPCFRARSTIEHVLGGIGPEVGRIYVVDDGCPEHTGDWVQQICTDPRVRVLRNARNLGVGGAVKAGYLVALEEGAAIIVKLDADGQMDPKDLSRLIAPLLAGRADYAKGNRFFDIEHVRQMPGQRLFGNAVLSLMTKLSTGYWDIFDPTNGYTAITDTALKHLPLDKISDSYFFETDMLFRLNTTRAVVADVPLPARYSGEVSSLRIRVILGEFLAKHARNLLKRIVYNYYLRDMSIASIELPVGLGLSVFGFVFGGVKWMEAIGGTRPTPTGTVMLSVLPLLLGVQLLLAFLAFDIASVPRRPLGRP</sequence>
<dbReference type="Gene3D" id="3.90.550.10">
    <property type="entry name" value="Spore Coat Polysaccharide Biosynthesis Protein SpsA, Chain A"/>
    <property type="match status" value="1"/>
</dbReference>
<dbReference type="CDD" id="cd04179">
    <property type="entry name" value="DPM_DPG-synthase_like"/>
    <property type="match status" value="1"/>
</dbReference>
<dbReference type="Proteomes" id="UP001165089">
    <property type="component" value="Unassembled WGS sequence"/>
</dbReference>
<evidence type="ECO:0000313" key="3">
    <source>
        <dbReference type="EMBL" id="GLH71033.1"/>
    </source>
</evidence>
<dbReference type="SUPFAM" id="SSF53448">
    <property type="entry name" value="Nucleotide-diphospho-sugar transferases"/>
    <property type="match status" value="1"/>
</dbReference>
<feature type="transmembrane region" description="Helical" evidence="1">
    <location>
        <begin position="250"/>
        <end position="275"/>
    </location>
</feature>
<dbReference type="InterPro" id="IPR001173">
    <property type="entry name" value="Glyco_trans_2-like"/>
</dbReference>
<evidence type="ECO:0000313" key="4">
    <source>
        <dbReference type="Proteomes" id="UP001165089"/>
    </source>
</evidence>
<keyword evidence="1" id="KW-1133">Transmembrane helix</keyword>
<comment type="caution">
    <text evidence="3">The sequence shown here is derived from an EMBL/GenBank/DDBJ whole genome shotgun (WGS) entry which is preliminary data.</text>
</comment>
<dbReference type="Pfam" id="PF00535">
    <property type="entry name" value="Glycos_transf_2"/>
    <property type="match status" value="1"/>
</dbReference>
<dbReference type="PANTHER" id="PTHR48090:SF6">
    <property type="entry name" value="SLR5056 PROTEIN"/>
    <property type="match status" value="1"/>
</dbReference>